<dbReference type="PANTHER" id="PTHR18849:SF0">
    <property type="entry name" value="CILIA- AND FLAGELLA-ASSOCIATED PROTEIN 410-RELATED"/>
    <property type="match status" value="1"/>
</dbReference>
<dbReference type="FunFam" id="3.80.10.10:FF:000094">
    <property type="entry name" value="protein C21orf2 isoform X1"/>
    <property type="match status" value="1"/>
</dbReference>
<dbReference type="PROSITE" id="PS51450">
    <property type="entry name" value="LRR"/>
    <property type="match status" value="1"/>
</dbReference>
<dbReference type="PANTHER" id="PTHR18849">
    <property type="entry name" value="LEUCINE RICH REPEAT PROTEIN"/>
    <property type="match status" value="1"/>
</dbReference>
<dbReference type="GO" id="GO:0036064">
    <property type="term" value="C:ciliary basal body"/>
    <property type="evidence" value="ECO:0007669"/>
    <property type="project" value="UniProtKB-ARBA"/>
</dbReference>
<evidence type="ECO:0000256" key="4">
    <source>
        <dbReference type="SAM" id="MobiDB-lite"/>
    </source>
</evidence>
<comment type="subcellular location">
    <subcellularLocation>
        <location evidence="1">Cytoplasm</location>
        <location evidence="1">Cytoskeleton</location>
        <location evidence="1">Cilium axoneme</location>
    </subcellularLocation>
</comment>
<dbReference type="SUPFAM" id="SSF52058">
    <property type="entry name" value="L domain-like"/>
    <property type="match status" value="1"/>
</dbReference>
<gene>
    <name evidence="5" type="ORF">A3770_02p17230</name>
</gene>
<dbReference type="Pfam" id="PF14580">
    <property type="entry name" value="LRR_9"/>
    <property type="match status" value="1"/>
</dbReference>
<dbReference type="AlphaFoldDB" id="A0A5B8MHS4"/>
<dbReference type="OrthoDB" id="1517790at2759"/>
<keyword evidence="6" id="KW-1185">Reference proteome</keyword>
<keyword evidence="2" id="KW-0433">Leucine-rich repeat</keyword>
<dbReference type="GO" id="GO:0005930">
    <property type="term" value="C:axoneme"/>
    <property type="evidence" value="ECO:0007669"/>
    <property type="project" value="UniProtKB-SubCell"/>
</dbReference>
<protein>
    <recommendedName>
        <fullName evidence="7">Leucine-rich repeat domain-containing protein</fullName>
    </recommendedName>
</protein>
<evidence type="ECO:0008006" key="7">
    <source>
        <dbReference type="Google" id="ProtNLM"/>
    </source>
</evidence>
<dbReference type="InterPro" id="IPR032675">
    <property type="entry name" value="LRR_dom_sf"/>
</dbReference>
<dbReference type="Gene3D" id="3.80.10.10">
    <property type="entry name" value="Ribonuclease Inhibitor"/>
    <property type="match status" value="1"/>
</dbReference>
<evidence type="ECO:0000256" key="2">
    <source>
        <dbReference type="ARBA" id="ARBA00022614"/>
    </source>
</evidence>
<dbReference type="EMBL" id="CP031035">
    <property type="protein sequence ID" value="QDZ19205.1"/>
    <property type="molecule type" value="Genomic_DNA"/>
</dbReference>
<reference evidence="5 6" key="1">
    <citation type="submission" date="2018-07" db="EMBL/GenBank/DDBJ databases">
        <title>The complete nuclear genome of the prasinophyte Chloropicon primus (CCMP1205).</title>
        <authorList>
            <person name="Pombert J.-F."/>
            <person name="Otis C."/>
            <person name="Turmel M."/>
            <person name="Lemieux C."/>
        </authorList>
    </citation>
    <scope>NUCLEOTIDE SEQUENCE [LARGE SCALE GENOMIC DNA]</scope>
    <source>
        <strain evidence="5 6">CCMP1205</strain>
    </source>
</reference>
<dbReference type="InterPro" id="IPR001611">
    <property type="entry name" value="Leu-rich_rpt"/>
</dbReference>
<feature type="region of interest" description="Disordered" evidence="4">
    <location>
        <begin position="191"/>
        <end position="210"/>
    </location>
</feature>
<accession>A0A5B8MHS4</accession>
<sequence length="244" mass="26781">MKLTEELVLQRTKAKSLEEVRSLNMWGQDISDVDILLRMPNVEVLSLSVNGISSLSSFRKCVKLRELYLRKNDVKNLADIQYLASINCLKILWLSDNPCAETLHYRATVVQYLPNLEKLDNVDVTDRERLEANSGSLMLPRLDSLDQSSVLDSPRLGASRVGAVVAQHHTPSKAAEAAMEAQSAANPLTDARKEGKEGTNDGLPSAGDASSPHVLYAVIALLEELDEDSLRIVKAEVDSRLGSS</sequence>
<name>A0A5B8MHS4_9CHLO</name>
<evidence type="ECO:0000313" key="5">
    <source>
        <dbReference type="EMBL" id="QDZ19205.1"/>
    </source>
</evidence>
<evidence type="ECO:0000313" key="6">
    <source>
        <dbReference type="Proteomes" id="UP000316726"/>
    </source>
</evidence>
<evidence type="ECO:0000256" key="3">
    <source>
        <dbReference type="ARBA" id="ARBA00022737"/>
    </source>
</evidence>
<dbReference type="Proteomes" id="UP000316726">
    <property type="component" value="Chromosome 2"/>
</dbReference>
<keyword evidence="3" id="KW-0677">Repeat</keyword>
<organism evidence="5 6">
    <name type="scientific">Chloropicon primus</name>
    <dbReference type="NCBI Taxonomy" id="1764295"/>
    <lineage>
        <taxon>Eukaryota</taxon>
        <taxon>Viridiplantae</taxon>
        <taxon>Chlorophyta</taxon>
        <taxon>Chloropicophyceae</taxon>
        <taxon>Chloropicales</taxon>
        <taxon>Chloropicaceae</taxon>
        <taxon>Chloropicon</taxon>
    </lineage>
</organism>
<proteinExistence type="predicted"/>
<evidence type="ECO:0000256" key="1">
    <source>
        <dbReference type="ARBA" id="ARBA00004430"/>
    </source>
</evidence>